<feature type="transmembrane region" description="Helical" evidence="1">
    <location>
        <begin position="221"/>
        <end position="240"/>
    </location>
</feature>
<keyword evidence="5" id="KW-0378">Hydrolase</keyword>
<evidence type="ECO:0000259" key="3">
    <source>
        <dbReference type="Pfam" id="PF19040"/>
    </source>
</evidence>
<feature type="transmembrane region" description="Helical" evidence="1">
    <location>
        <begin position="168"/>
        <end position="184"/>
    </location>
</feature>
<evidence type="ECO:0000313" key="5">
    <source>
        <dbReference type="EMBL" id="SDM79369.1"/>
    </source>
</evidence>
<keyword evidence="5" id="KW-0012">Acyltransferase</keyword>
<feature type="domain" description="Acyltransferase 3" evidence="2">
    <location>
        <begin position="9"/>
        <end position="327"/>
    </location>
</feature>
<dbReference type="OrthoDB" id="9767863at2"/>
<evidence type="ECO:0000313" key="7">
    <source>
        <dbReference type="Proteomes" id="UP000748067"/>
    </source>
</evidence>
<keyword evidence="1" id="KW-0812">Transmembrane</keyword>
<organism evidence="5 6">
    <name type="scientific">Pseudomonas antarctica</name>
    <dbReference type="NCBI Taxonomy" id="219572"/>
    <lineage>
        <taxon>Bacteria</taxon>
        <taxon>Pseudomonadati</taxon>
        <taxon>Pseudomonadota</taxon>
        <taxon>Gammaproteobacteria</taxon>
        <taxon>Pseudomonadales</taxon>
        <taxon>Pseudomonadaceae</taxon>
        <taxon>Pseudomonas</taxon>
    </lineage>
</organism>
<keyword evidence="1" id="KW-0472">Membrane</keyword>
<dbReference type="EC" id="2.3.1.-" evidence="4"/>
<dbReference type="Pfam" id="PF01757">
    <property type="entry name" value="Acyl_transf_3"/>
    <property type="match status" value="1"/>
</dbReference>
<evidence type="ECO:0000313" key="4">
    <source>
        <dbReference type="EMBL" id="KAF2409206.1"/>
    </source>
</evidence>
<dbReference type="GO" id="GO:0016787">
    <property type="term" value="F:hydrolase activity"/>
    <property type="evidence" value="ECO:0007669"/>
    <property type="project" value="UniProtKB-KW"/>
</dbReference>
<dbReference type="GO" id="GO:0016747">
    <property type="term" value="F:acyltransferase activity, transferring groups other than amino-acyl groups"/>
    <property type="evidence" value="ECO:0007669"/>
    <property type="project" value="InterPro"/>
</dbReference>
<feature type="domain" description="SGNH" evidence="3">
    <location>
        <begin position="397"/>
        <end position="646"/>
    </location>
</feature>
<evidence type="ECO:0000313" key="6">
    <source>
        <dbReference type="Proteomes" id="UP000182470"/>
    </source>
</evidence>
<feature type="transmembrane region" description="Helical" evidence="1">
    <location>
        <begin position="276"/>
        <end position="294"/>
    </location>
</feature>
<evidence type="ECO:0000259" key="2">
    <source>
        <dbReference type="Pfam" id="PF01757"/>
    </source>
</evidence>
<feature type="transmembrane region" description="Helical" evidence="1">
    <location>
        <begin position="190"/>
        <end position="209"/>
    </location>
</feature>
<protein>
    <submittedName>
        <fullName evidence="4">O-acetyltransferase OatA</fullName>
        <ecNumber evidence="4">2.3.1.-</ecNumber>
    </submittedName>
    <submittedName>
        <fullName evidence="5">Peptidoglycan/LPS O-acetylase OafA/YrhL, contains acyltransferase and SGNH-hydrolase domains</fullName>
    </submittedName>
</protein>
<name>A0A1G9W4D0_9PSED</name>
<dbReference type="InterPro" id="IPR050879">
    <property type="entry name" value="Acyltransferase_3"/>
</dbReference>
<dbReference type="PANTHER" id="PTHR23028">
    <property type="entry name" value="ACETYLTRANSFERASE"/>
    <property type="match status" value="1"/>
</dbReference>
<dbReference type="AlphaFoldDB" id="A0A1G9W4D0"/>
<dbReference type="GO" id="GO:0016020">
    <property type="term" value="C:membrane"/>
    <property type="evidence" value="ECO:0007669"/>
    <property type="project" value="TreeGrafter"/>
</dbReference>
<dbReference type="Pfam" id="PF19040">
    <property type="entry name" value="SGNH"/>
    <property type="match status" value="1"/>
</dbReference>
<dbReference type="InterPro" id="IPR002656">
    <property type="entry name" value="Acyl_transf_3_dom"/>
</dbReference>
<dbReference type="Proteomes" id="UP000182470">
    <property type="component" value="Chromosome I"/>
</dbReference>
<feature type="transmembrane region" description="Helical" evidence="1">
    <location>
        <begin position="75"/>
        <end position="94"/>
    </location>
</feature>
<keyword evidence="7" id="KW-1185">Reference proteome</keyword>
<reference evidence="4 7" key="1">
    <citation type="submission" date="2015-01" db="EMBL/GenBank/DDBJ databases">
        <title>Genome Sequence of Pseudomonas antarctica CMS 35.</title>
        <authorList>
            <person name="Voget S."/>
            <person name="Chow J."/>
            <person name="Daniel R."/>
            <person name="Streit W."/>
        </authorList>
    </citation>
    <scope>NUCLEOTIDE SEQUENCE [LARGE SCALE GENOMIC DNA]</scope>
    <source>
        <strain evidence="4 7">CMS 35</strain>
    </source>
</reference>
<dbReference type="InterPro" id="IPR043968">
    <property type="entry name" value="SGNH"/>
</dbReference>
<dbReference type="PANTHER" id="PTHR23028:SF53">
    <property type="entry name" value="ACYL_TRANSF_3 DOMAIN-CONTAINING PROTEIN"/>
    <property type="match status" value="1"/>
</dbReference>
<sequence>MTSLAYRRDIDGLRAIAVLAVVLFHFGVPGVTGGFVGVDVFFVISGFLITSIIWREREAGRFSFLDFWARRARRILPALIVMMLASLVVGWYLLAPKDYEELGRSIHNQVIFISNLFFMRQDGYFETASDMKPMLHTWSLSVEEQYYIAFPLLLVFLSSRLKQWRSALFVLSLVSFAASVWAVAHAPEKAFFLLPMRAWELLAGAMLAVLPVRAQRASPRLAQSVSLISLGLILVAVFGYDADTAFPGAAALLPVLGVVGLIWANGQQTTLVGRLLGSRVLVGIGLISYSWYLWHWPVLVFGKYASIFGLTRWEVAALFCLSLILGYGSWRFVEGPFRERRLLAGRRSILVASVVALASLGLVGKGLVWSDGFAERLSPQALQFAQTHTWSPTLMKCLGDDKKNNRSEPCHFGPPTSTARALVWGDSHASALIPAFNDGSNKYDFSITQAGYAGCLPFYRKENTLGCRAFNERTSALLNRDHFSDVVLVARWSLYVYGERSGDTGASIHDPETGKYDRAIAQRLFTEGLTAQVQHLRASGHRVWLVKEVPLQEFDVPFRLARLAMLGRRTDKEGLPLAEHLARQAYISATFERIAASDPGVRVLDPAPKLCAVNSWCRVEIDGHALYTDDNHLSIAGSKLVEGFLEPFFRALRNTSAGPDVSRNDVQ</sequence>
<dbReference type="Proteomes" id="UP000748067">
    <property type="component" value="Unassembled WGS sequence"/>
</dbReference>
<proteinExistence type="predicted"/>
<reference evidence="5 6" key="2">
    <citation type="submission" date="2016-10" db="EMBL/GenBank/DDBJ databases">
        <authorList>
            <person name="de Groot N.N."/>
        </authorList>
    </citation>
    <scope>NUCLEOTIDE SEQUENCE [LARGE SCALE GENOMIC DNA]</scope>
    <source>
        <strain evidence="5 6">BS2772</strain>
    </source>
</reference>
<feature type="transmembrane region" description="Helical" evidence="1">
    <location>
        <begin position="145"/>
        <end position="161"/>
    </location>
</feature>
<feature type="transmembrane region" description="Helical" evidence="1">
    <location>
        <begin position="306"/>
        <end position="328"/>
    </location>
</feature>
<feature type="transmembrane region" description="Helical" evidence="1">
    <location>
        <begin position="246"/>
        <end position="264"/>
    </location>
</feature>
<keyword evidence="1" id="KW-1133">Transmembrane helix</keyword>
<feature type="transmembrane region" description="Helical" evidence="1">
    <location>
        <begin position="34"/>
        <end position="54"/>
    </location>
</feature>
<accession>A0A1G9W4D0</accession>
<feature type="transmembrane region" description="Helical" evidence="1">
    <location>
        <begin position="349"/>
        <end position="369"/>
    </location>
</feature>
<gene>
    <name evidence="4" type="primary">oatA_1</name>
    <name evidence="4" type="ORF">PSAN_16110</name>
    <name evidence="5" type="ORF">SAMN04490179_0959</name>
</gene>
<dbReference type="RefSeq" id="WP_083356188.1">
    <property type="nucleotide sequence ID" value="NZ_JXDI01000001.1"/>
</dbReference>
<feature type="transmembrane region" description="Helical" evidence="1">
    <location>
        <begin position="12"/>
        <end position="28"/>
    </location>
</feature>
<dbReference type="EMBL" id="JXDI01000001">
    <property type="protein sequence ID" value="KAF2409206.1"/>
    <property type="molecule type" value="Genomic_DNA"/>
</dbReference>
<dbReference type="EMBL" id="LT629704">
    <property type="protein sequence ID" value="SDM79369.1"/>
    <property type="molecule type" value="Genomic_DNA"/>
</dbReference>
<keyword evidence="5" id="KW-0808">Transferase</keyword>
<evidence type="ECO:0000256" key="1">
    <source>
        <dbReference type="SAM" id="Phobius"/>
    </source>
</evidence>
<dbReference type="GO" id="GO:0009103">
    <property type="term" value="P:lipopolysaccharide biosynthetic process"/>
    <property type="evidence" value="ECO:0007669"/>
    <property type="project" value="TreeGrafter"/>
</dbReference>